<evidence type="ECO:0000256" key="13">
    <source>
        <dbReference type="ARBA" id="ARBA00022833"/>
    </source>
</evidence>
<evidence type="ECO:0000256" key="11">
    <source>
        <dbReference type="ARBA" id="ARBA00022723"/>
    </source>
</evidence>
<dbReference type="PANTHER" id="PTHR43622:SF7">
    <property type="entry name" value="3-DEHYDROQUINATE SYNTHASE, CHLOROPLASTIC"/>
    <property type="match status" value="1"/>
</dbReference>
<evidence type="ECO:0000256" key="4">
    <source>
        <dbReference type="ARBA" id="ARBA00004496"/>
    </source>
</evidence>
<protein>
    <recommendedName>
        <fullName evidence="8 18">3-dehydroquinate synthase</fullName>
        <shortName evidence="18">DHQS</shortName>
        <ecNumber evidence="7 18">4.2.3.4</ecNumber>
    </recommendedName>
</protein>
<dbReference type="GO" id="GO:0008652">
    <property type="term" value="P:amino acid biosynthetic process"/>
    <property type="evidence" value="ECO:0007669"/>
    <property type="project" value="UniProtKB-KW"/>
</dbReference>
<dbReference type="CDD" id="cd08195">
    <property type="entry name" value="DHQS"/>
    <property type="match status" value="1"/>
</dbReference>
<keyword evidence="12 18" id="KW-0547">Nucleotide-binding</keyword>
<dbReference type="InterPro" id="IPR050071">
    <property type="entry name" value="Dehydroquinate_synthase"/>
</dbReference>
<evidence type="ECO:0000256" key="1">
    <source>
        <dbReference type="ARBA" id="ARBA00001393"/>
    </source>
</evidence>
<evidence type="ECO:0000313" key="21">
    <source>
        <dbReference type="EMBL" id="VDG29545.1"/>
    </source>
</evidence>
<keyword evidence="13 18" id="KW-0862">Zinc</keyword>
<evidence type="ECO:0000256" key="10">
    <source>
        <dbReference type="ARBA" id="ARBA00022605"/>
    </source>
</evidence>
<evidence type="ECO:0000256" key="5">
    <source>
        <dbReference type="ARBA" id="ARBA00004661"/>
    </source>
</evidence>
<comment type="cofactor">
    <cofactor evidence="3">
        <name>Zn(2+)</name>
        <dbReference type="ChEBI" id="CHEBI:29105"/>
    </cofactor>
</comment>
<evidence type="ECO:0000313" key="22">
    <source>
        <dbReference type="Proteomes" id="UP000289996"/>
    </source>
</evidence>
<dbReference type="EMBL" id="UYIG01000141">
    <property type="protein sequence ID" value="VDG29545.1"/>
    <property type="molecule type" value="Genomic_DNA"/>
</dbReference>
<keyword evidence="16 18" id="KW-0456">Lyase</keyword>
<feature type="binding site" evidence="18">
    <location>
        <position position="154"/>
    </location>
    <ligand>
        <name>NAD(+)</name>
        <dbReference type="ChEBI" id="CHEBI:57540"/>
    </ligand>
</feature>
<dbReference type="Gene3D" id="3.40.50.1970">
    <property type="match status" value="1"/>
</dbReference>
<evidence type="ECO:0000256" key="9">
    <source>
        <dbReference type="ARBA" id="ARBA00022490"/>
    </source>
</evidence>
<evidence type="ECO:0000256" key="14">
    <source>
        <dbReference type="ARBA" id="ARBA00023027"/>
    </source>
</evidence>
<sequence length="360" mass="38192">MPMTIIPVKTATQAYDVRLVDHGLDQIAEHIASVWTPCRVALITDTTVGPLYAAKVVTQLTNAGYCVNVLTVPAGEASKSWTQVERLITAMSTMHLTRSDGVIALGGGVVGDLAGFVASIYLRGLSLIQVPTSLLAQVDSSVGGKTAIDLPTGKNLVGSFYQPALVLIDPQTLTTLPARSLAEGYGEIVKCAALVGGAFWALVTQINQLADLIPNAAALITASVQFKAQVVMADEKEGGQRQLLNFGHTIGHAVELLGQGRWMHGEAVAIGLVQVSRLFEAHQLTPAGTADQLAARLQAVGLPTSLPDLPVTQLLAAMQHDKKVHGNQLTWVYLTAIGRPELRAVPVLQLKDWLAPMIKD</sequence>
<comment type="similarity">
    <text evidence="6 18">Belongs to the sugar phosphate cyclases superfamily. Dehydroquinate synthase family.</text>
</comment>
<dbReference type="InterPro" id="IPR030963">
    <property type="entry name" value="DHQ_synth_fam"/>
</dbReference>
<comment type="cofactor">
    <cofactor evidence="18">
        <name>Co(2+)</name>
        <dbReference type="ChEBI" id="CHEBI:48828"/>
    </cofactor>
    <cofactor evidence="18">
        <name>Zn(2+)</name>
        <dbReference type="ChEBI" id="CHEBI:29105"/>
    </cofactor>
    <text evidence="18">Binds 1 divalent metal cation per subunit. Can use either Co(2+) or Zn(2+).</text>
</comment>
<dbReference type="Pfam" id="PF24621">
    <property type="entry name" value="DHQS_C"/>
    <property type="match status" value="1"/>
</dbReference>
<dbReference type="InterPro" id="IPR030960">
    <property type="entry name" value="DHQS/DOIS_N"/>
</dbReference>
<evidence type="ECO:0000256" key="3">
    <source>
        <dbReference type="ARBA" id="ARBA00001947"/>
    </source>
</evidence>
<keyword evidence="11 18" id="KW-0479">Metal-binding</keyword>
<dbReference type="NCBIfam" id="TIGR01357">
    <property type="entry name" value="aroB"/>
    <property type="match status" value="1"/>
</dbReference>
<feature type="domain" description="3-dehydroquinate synthase N-terminal" evidence="19">
    <location>
        <begin position="70"/>
        <end position="182"/>
    </location>
</feature>
<comment type="function">
    <text evidence="18">Catalyzes the conversion of 3-deoxy-D-arabino-heptulosonate 7-phosphate (DAHP) to dehydroquinate (DHQ).</text>
</comment>
<gene>
    <name evidence="18" type="primary">aroB</name>
    <name evidence="21" type="ORF">MUDAN_MDHGFNIF_01105</name>
</gene>
<feature type="binding site" evidence="18">
    <location>
        <position position="145"/>
    </location>
    <ligand>
        <name>NAD(+)</name>
        <dbReference type="ChEBI" id="CHEBI:57540"/>
    </ligand>
</feature>
<accession>A0A660EAL5</accession>
<evidence type="ECO:0000259" key="20">
    <source>
        <dbReference type="Pfam" id="PF24621"/>
    </source>
</evidence>
<dbReference type="GO" id="GO:0009423">
    <property type="term" value="P:chorismate biosynthetic process"/>
    <property type="evidence" value="ECO:0007669"/>
    <property type="project" value="UniProtKB-UniRule"/>
</dbReference>
<dbReference type="AlphaFoldDB" id="A0A660EAL5"/>
<dbReference type="GO" id="GO:0046872">
    <property type="term" value="F:metal ion binding"/>
    <property type="evidence" value="ECO:0007669"/>
    <property type="project" value="UniProtKB-KW"/>
</dbReference>
<keyword evidence="15 18" id="KW-0057">Aromatic amino acid biosynthesis</keyword>
<dbReference type="HAMAP" id="MF_00110">
    <property type="entry name" value="DHQ_synthase"/>
    <property type="match status" value="1"/>
</dbReference>
<feature type="binding site" evidence="18">
    <location>
        <position position="187"/>
    </location>
    <ligand>
        <name>Zn(2+)</name>
        <dbReference type="ChEBI" id="CHEBI:29105"/>
    </ligand>
</feature>
<organism evidence="21 22">
    <name type="scientific">Lactiplantibacillus mudanjiangensis</name>
    <dbReference type="NCBI Taxonomy" id="1296538"/>
    <lineage>
        <taxon>Bacteria</taxon>
        <taxon>Bacillati</taxon>
        <taxon>Bacillota</taxon>
        <taxon>Bacilli</taxon>
        <taxon>Lactobacillales</taxon>
        <taxon>Lactobacillaceae</taxon>
        <taxon>Lactiplantibacillus</taxon>
    </lineage>
</organism>
<evidence type="ECO:0000256" key="17">
    <source>
        <dbReference type="ARBA" id="ARBA00023285"/>
    </source>
</evidence>
<comment type="subcellular location">
    <subcellularLocation>
        <location evidence="4 18">Cytoplasm</location>
    </subcellularLocation>
</comment>
<evidence type="ECO:0000256" key="2">
    <source>
        <dbReference type="ARBA" id="ARBA00001911"/>
    </source>
</evidence>
<dbReference type="GO" id="GO:0009073">
    <property type="term" value="P:aromatic amino acid family biosynthetic process"/>
    <property type="evidence" value="ECO:0007669"/>
    <property type="project" value="UniProtKB-KW"/>
</dbReference>
<dbReference type="GO" id="GO:0003856">
    <property type="term" value="F:3-dehydroquinate synthase activity"/>
    <property type="evidence" value="ECO:0007669"/>
    <property type="project" value="UniProtKB-UniRule"/>
</dbReference>
<evidence type="ECO:0000256" key="15">
    <source>
        <dbReference type="ARBA" id="ARBA00023141"/>
    </source>
</evidence>
<keyword evidence="22" id="KW-1185">Reference proteome</keyword>
<dbReference type="GO" id="GO:0005737">
    <property type="term" value="C:cytoplasm"/>
    <property type="evidence" value="ECO:0007669"/>
    <property type="project" value="UniProtKB-SubCell"/>
</dbReference>
<dbReference type="EC" id="4.2.3.4" evidence="7 18"/>
<comment type="catalytic activity">
    <reaction evidence="1 18">
        <text>7-phospho-2-dehydro-3-deoxy-D-arabino-heptonate = 3-dehydroquinate + phosphate</text>
        <dbReference type="Rhea" id="RHEA:21968"/>
        <dbReference type="ChEBI" id="CHEBI:32364"/>
        <dbReference type="ChEBI" id="CHEBI:43474"/>
        <dbReference type="ChEBI" id="CHEBI:58394"/>
        <dbReference type="EC" id="4.2.3.4"/>
    </reaction>
</comment>
<comment type="caution">
    <text evidence="18">Lacks conserved residue(s) required for the propagation of feature annotation.</text>
</comment>
<feature type="domain" description="3-dehydroquinate synthase C-terminal" evidence="20">
    <location>
        <begin position="184"/>
        <end position="324"/>
    </location>
</feature>
<keyword evidence="10 18" id="KW-0028">Amino-acid biosynthesis</keyword>
<reference evidence="21 22" key="1">
    <citation type="submission" date="2018-11" db="EMBL/GenBank/DDBJ databases">
        <authorList>
            <person name="Wuyts S."/>
        </authorList>
    </citation>
    <scope>NUCLEOTIDE SEQUENCE [LARGE SCALE GENOMIC DNA]</scope>
    <source>
        <strain evidence="21">Lactobacillus mudanjiangensis AMBF249</strain>
    </source>
</reference>
<feature type="binding site" evidence="18">
    <location>
        <position position="264"/>
    </location>
    <ligand>
        <name>Zn(2+)</name>
        <dbReference type="ChEBI" id="CHEBI:29105"/>
    </ligand>
</feature>
<dbReference type="Gene3D" id="1.20.1090.10">
    <property type="entry name" value="Dehydroquinate synthase-like - alpha domain"/>
    <property type="match status" value="1"/>
</dbReference>
<dbReference type="GO" id="GO:0000166">
    <property type="term" value="F:nucleotide binding"/>
    <property type="evidence" value="ECO:0007669"/>
    <property type="project" value="UniProtKB-KW"/>
</dbReference>
<dbReference type="PANTHER" id="PTHR43622">
    <property type="entry name" value="3-DEHYDROQUINATE SYNTHASE"/>
    <property type="match status" value="1"/>
</dbReference>
<evidence type="ECO:0000256" key="16">
    <source>
        <dbReference type="ARBA" id="ARBA00023239"/>
    </source>
</evidence>
<comment type="cofactor">
    <cofactor evidence="2 18">
        <name>NAD(+)</name>
        <dbReference type="ChEBI" id="CHEBI:57540"/>
    </cofactor>
</comment>
<keyword evidence="17 18" id="KW-0170">Cobalt</keyword>
<dbReference type="SUPFAM" id="SSF56796">
    <property type="entry name" value="Dehydroquinate synthase-like"/>
    <property type="match status" value="1"/>
</dbReference>
<evidence type="ECO:0000256" key="12">
    <source>
        <dbReference type="ARBA" id="ARBA00022741"/>
    </source>
</evidence>
<feature type="binding site" evidence="18">
    <location>
        <position position="248"/>
    </location>
    <ligand>
        <name>Zn(2+)</name>
        <dbReference type="ChEBI" id="CHEBI:29105"/>
    </ligand>
</feature>
<dbReference type="FunFam" id="3.40.50.1970:FF:000007">
    <property type="entry name" value="Pentafunctional AROM polypeptide"/>
    <property type="match status" value="1"/>
</dbReference>
<evidence type="ECO:0000256" key="7">
    <source>
        <dbReference type="ARBA" id="ARBA00013031"/>
    </source>
</evidence>
<dbReference type="InterPro" id="IPR016037">
    <property type="entry name" value="DHQ_synth_AroB"/>
</dbReference>
<feature type="binding site" evidence="18">
    <location>
        <begin position="132"/>
        <end position="133"/>
    </location>
    <ligand>
        <name>NAD(+)</name>
        <dbReference type="ChEBI" id="CHEBI:57540"/>
    </ligand>
</feature>
<feature type="binding site" evidence="18">
    <location>
        <begin position="172"/>
        <end position="175"/>
    </location>
    <ligand>
        <name>NAD(+)</name>
        <dbReference type="ChEBI" id="CHEBI:57540"/>
    </ligand>
</feature>
<dbReference type="UniPathway" id="UPA00053">
    <property type="reaction ID" value="UER00085"/>
</dbReference>
<evidence type="ECO:0000259" key="19">
    <source>
        <dbReference type="Pfam" id="PF01761"/>
    </source>
</evidence>
<dbReference type="Pfam" id="PF01761">
    <property type="entry name" value="DHQ_synthase"/>
    <property type="match status" value="1"/>
</dbReference>
<feature type="binding site" evidence="18">
    <location>
        <begin position="108"/>
        <end position="112"/>
    </location>
    <ligand>
        <name>NAD(+)</name>
        <dbReference type="ChEBI" id="CHEBI:57540"/>
    </ligand>
</feature>
<keyword evidence="9 18" id="KW-0963">Cytoplasm</keyword>
<evidence type="ECO:0000256" key="8">
    <source>
        <dbReference type="ARBA" id="ARBA00017684"/>
    </source>
</evidence>
<comment type="pathway">
    <text evidence="5 18">Metabolic intermediate biosynthesis; chorismate biosynthesis; chorismate from D-erythrose 4-phosphate and phosphoenolpyruvate: step 2/7.</text>
</comment>
<keyword evidence="14 18" id="KW-0520">NAD</keyword>
<evidence type="ECO:0000256" key="6">
    <source>
        <dbReference type="ARBA" id="ARBA00005412"/>
    </source>
</evidence>
<dbReference type="InterPro" id="IPR056179">
    <property type="entry name" value="DHQS_C"/>
</dbReference>
<dbReference type="PIRSF" id="PIRSF001455">
    <property type="entry name" value="DHQ_synth"/>
    <property type="match status" value="1"/>
</dbReference>
<proteinExistence type="inferred from homology"/>
<evidence type="ECO:0000256" key="18">
    <source>
        <dbReference type="HAMAP-Rule" id="MF_00110"/>
    </source>
</evidence>
<name>A0A660EAL5_9LACO</name>
<dbReference type="Proteomes" id="UP000289996">
    <property type="component" value="Unassembled WGS sequence"/>
</dbReference>